<evidence type="ECO:0000313" key="1">
    <source>
        <dbReference type="EMBL" id="CEG21392.1"/>
    </source>
</evidence>
<evidence type="ECO:0000313" key="2">
    <source>
        <dbReference type="Proteomes" id="UP000043699"/>
    </source>
</evidence>
<proteinExistence type="predicted"/>
<gene>
    <name evidence="1" type="ORF">BN1080_00302</name>
</gene>
<name>A0A098EHU6_9BACL</name>
<dbReference type="AlphaFoldDB" id="A0A098EHU6"/>
<reference evidence="1 2" key="1">
    <citation type="submission" date="2014-09" db="EMBL/GenBank/DDBJ databases">
        <authorList>
            <person name="Urmite Genomes Urmite Genomes"/>
        </authorList>
    </citation>
    <scope>NUCLEOTIDE SEQUENCE [LARGE SCALE GENOMIC DNA]</scope>
    <source>
        <strain evidence="1 2">ES2</strain>
    </source>
</reference>
<dbReference type="Proteomes" id="UP000043699">
    <property type="component" value="Unassembled WGS sequence"/>
</dbReference>
<dbReference type="OrthoDB" id="2428408at2"/>
<sequence length="102" mass="11337">MPTRDENHEMKLSQAIDALEPDQAQDVRTKIIDTSLYSVFLLSSSDSMNEACQVLLVEHVPAKEPKAFVLPLEIKTSATKTEILKKAAAVVELHFTEPHHAV</sequence>
<organism evidence="1 2">
    <name type="scientific">Planococcus massiliensis</name>
    <dbReference type="NCBI Taxonomy" id="1499687"/>
    <lineage>
        <taxon>Bacteria</taxon>
        <taxon>Bacillati</taxon>
        <taxon>Bacillota</taxon>
        <taxon>Bacilli</taxon>
        <taxon>Bacillales</taxon>
        <taxon>Caryophanaceae</taxon>
        <taxon>Planococcus</taxon>
    </lineage>
</organism>
<dbReference type="RefSeq" id="WP_052649854.1">
    <property type="nucleotide sequence ID" value="NZ_CCXS01000001.1"/>
</dbReference>
<keyword evidence="2" id="KW-1185">Reference proteome</keyword>
<accession>A0A098EHU6</accession>
<protein>
    <submittedName>
        <fullName evidence="1">Uncharacterized protein</fullName>
    </submittedName>
</protein>
<dbReference type="EMBL" id="CCXS01000001">
    <property type="protein sequence ID" value="CEG21392.1"/>
    <property type="molecule type" value="Genomic_DNA"/>
</dbReference>